<dbReference type="Proteomes" id="UP000642748">
    <property type="component" value="Unassembled WGS sequence"/>
</dbReference>
<evidence type="ECO:0000256" key="4">
    <source>
        <dbReference type="SAM" id="Coils"/>
    </source>
</evidence>
<feature type="domain" description="Thiamine pyrophosphate enzyme central" evidence="5">
    <location>
        <begin position="237"/>
        <end position="365"/>
    </location>
</feature>
<dbReference type="PROSITE" id="PS00187">
    <property type="entry name" value="TPP_ENZYMES"/>
    <property type="match status" value="1"/>
</dbReference>
<dbReference type="AlphaFoldDB" id="A0A8J3QMY5"/>
<dbReference type="Gene3D" id="3.40.50.970">
    <property type="match status" value="2"/>
</dbReference>
<dbReference type="CDD" id="cd07039">
    <property type="entry name" value="TPP_PYR_POX"/>
    <property type="match status" value="1"/>
</dbReference>
<evidence type="ECO:0000256" key="3">
    <source>
        <dbReference type="RuleBase" id="RU362132"/>
    </source>
</evidence>
<dbReference type="Pfam" id="PF02775">
    <property type="entry name" value="TPP_enzyme_C"/>
    <property type="match status" value="1"/>
</dbReference>
<evidence type="ECO:0000313" key="9">
    <source>
        <dbReference type="Proteomes" id="UP000642748"/>
    </source>
</evidence>
<keyword evidence="2 3" id="KW-0786">Thiamine pyrophosphate</keyword>
<name>A0A8J3QMY5_9ACTN</name>
<dbReference type="GO" id="GO:0030976">
    <property type="term" value="F:thiamine pyrophosphate binding"/>
    <property type="evidence" value="ECO:0007669"/>
    <property type="project" value="InterPro"/>
</dbReference>
<dbReference type="InterPro" id="IPR029061">
    <property type="entry name" value="THDP-binding"/>
</dbReference>
<dbReference type="GO" id="GO:0003824">
    <property type="term" value="F:catalytic activity"/>
    <property type="evidence" value="ECO:0007669"/>
    <property type="project" value="InterPro"/>
</dbReference>
<dbReference type="InterPro" id="IPR011766">
    <property type="entry name" value="TPP_enzyme_TPP-bd"/>
</dbReference>
<dbReference type="InterPro" id="IPR047211">
    <property type="entry name" value="POXB-like"/>
</dbReference>
<dbReference type="InterPro" id="IPR000399">
    <property type="entry name" value="TPP-bd_CS"/>
</dbReference>
<dbReference type="FunFam" id="3.40.50.970:FF:000007">
    <property type="entry name" value="Acetolactate synthase"/>
    <property type="match status" value="1"/>
</dbReference>
<evidence type="ECO:0000256" key="2">
    <source>
        <dbReference type="ARBA" id="ARBA00023052"/>
    </source>
</evidence>
<feature type="domain" description="Thiamine pyrophosphate enzyme N-terminal TPP-binding" evidence="7">
    <location>
        <begin position="39"/>
        <end position="150"/>
    </location>
</feature>
<dbReference type="InterPro" id="IPR012000">
    <property type="entry name" value="Thiamin_PyroP_enz_cen_dom"/>
</dbReference>
<evidence type="ECO:0000259" key="7">
    <source>
        <dbReference type="Pfam" id="PF02776"/>
    </source>
</evidence>
<feature type="coiled-coil region" evidence="4">
    <location>
        <begin position="371"/>
        <end position="398"/>
    </location>
</feature>
<dbReference type="SUPFAM" id="SSF52467">
    <property type="entry name" value="DHS-like NAD/FAD-binding domain"/>
    <property type="match status" value="1"/>
</dbReference>
<comment type="caution">
    <text evidence="8">The sequence shown here is derived from an EMBL/GenBank/DDBJ whole genome shotgun (WGS) entry which is preliminary data.</text>
</comment>
<dbReference type="SUPFAM" id="SSF52518">
    <property type="entry name" value="Thiamin diphosphate-binding fold (THDP-binding)"/>
    <property type="match status" value="2"/>
</dbReference>
<keyword evidence="9" id="KW-1185">Reference proteome</keyword>
<keyword evidence="8" id="KW-0670">Pyruvate</keyword>
<evidence type="ECO:0000259" key="5">
    <source>
        <dbReference type="Pfam" id="PF00205"/>
    </source>
</evidence>
<evidence type="ECO:0000259" key="6">
    <source>
        <dbReference type="Pfam" id="PF02775"/>
    </source>
</evidence>
<evidence type="ECO:0000313" key="8">
    <source>
        <dbReference type="EMBL" id="GIH12917.1"/>
    </source>
</evidence>
<dbReference type="Pfam" id="PF02776">
    <property type="entry name" value="TPP_enzyme_N"/>
    <property type="match status" value="1"/>
</dbReference>
<dbReference type="PANTHER" id="PTHR42981">
    <property type="entry name" value="PYRUVATE DEHYDROGENASE [UBIQUINONE]"/>
    <property type="match status" value="1"/>
</dbReference>
<feature type="domain" description="Thiamine pyrophosphate enzyme TPP-binding" evidence="6">
    <location>
        <begin position="425"/>
        <end position="573"/>
    </location>
</feature>
<gene>
    <name evidence="8" type="ORF">Raf01_10890</name>
</gene>
<comment type="similarity">
    <text evidence="1 3">Belongs to the TPP enzyme family.</text>
</comment>
<accession>A0A8J3QMY5</accession>
<dbReference type="Pfam" id="PF00205">
    <property type="entry name" value="TPP_enzyme_M"/>
    <property type="match status" value="1"/>
</dbReference>
<proteinExistence type="inferred from homology"/>
<dbReference type="CDD" id="cd02014">
    <property type="entry name" value="TPP_POX"/>
    <property type="match status" value="1"/>
</dbReference>
<evidence type="ECO:0000256" key="1">
    <source>
        <dbReference type="ARBA" id="ARBA00007812"/>
    </source>
</evidence>
<dbReference type="GO" id="GO:0000287">
    <property type="term" value="F:magnesium ion binding"/>
    <property type="evidence" value="ECO:0007669"/>
    <property type="project" value="InterPro"/>
</dbReference>
<dbReference type="EMBL" id="BONZ01000012">
    <property type="protein sequence ID" value="GIH12917.1"/>
    <property type="molecule type" value="Genomic_DNA"/>
</dbReference>
<organism evidence="8 9">
    <name type="scientific">Rugosimonospora africana</name>
    <dbReference type="NCBI Taxonomy" id="556532"/>
    <lineage>
        <taxon>Bacteria</taxon>
        <taxon>Bacillati</taxon>
        <taxon>Actinomycetota</taxon>
        <taxon>Actinomycetes</taxon>
        <taxon>Micromonosporales</taxon>
        <taxon>Micromonosporaceae</taxon>
        <taxon>Rugosimonospora</taxon>
    </lineage>
</organism>
<dbReference type="Gene3D" id="3.40.50.1220">
    <property type="entry name" value="TPP-binding domain"/>
    <property type="match status" value="1"/>
</dbReference>
<dbReference type="PANTHER" id="PTHR42981:SF2">
    <property type="entry name" value="PYRUVATE DEHYDROGENASE [UBIQUINONE]"/>
    <property type="match status" value="1"/>
</dbReference>
<dbReference type="InterPro" id="IPR047212">
    <property type="entry name" value="TPP_POXB-like"/>
</dbReference>
<protein>
    <submittedName>
        <fullName evidence="8">Pyruvate oxidase</fullName>
    </submittedName>
</protein>
<keyword evidence="4" id="KW-0175">Coiled coil</keyword>
<dbReference type="InterPro" id="IPR029035">
    <property type="entry name" value="DHS-like_NAD/FAD-binding_dom"/>
</dbReference>
<sequence>MIARVPGDSRVETGAGSPVVVGRIGTRRPGTEPGMAELVSEVLITALTRWGVDTVFGLPGDGINGIMEGLRRHRDKVRFILVHHEESAAFMATGYAKATGRLGVCLATSGPGGIHLLNGLYDAKLDHVPVLAITGMQETSVLGTSYQQEVQLDHLFEDVTEYNQMITNPAQVPGLVDIAVRTAYGRRGVAHLTFPNDIQIAEAGVNPWESVAPANPPKTAPVYLQPPVRPSDDDLGKAADVLNRGRRVAILAGVGARGAGPLVERAAEALGAPIIKSLLGKMVVPDDSPYAIGGIGLLGTAPGAEVVDDIDTLLMLGTNFPYTKFLPPPGKTKVVQVDIDPTRVGIRMPTDVPLVGDVGVTLEALLPLLHRKQDRTHLEKYQKQMADWREKMSALENSDRDPIAPQHLAHLLDELCTDDAVLTCDSGTIATWAARHWNIRGGREFYLSGNLATMAPGLPYAVAIQHAYPGRQVIAFVGDGGFAMLMAEFNTAVRYGLPIKLVINNNNSLGQILWEQMVLGYPEHGVRFAGSEPDYAAWARAAGGYGARVDNAGDLPGALRDALAADGPALLDVAVDPNEPPMPGKVSYEQAKKFATAFLRGQPQKVAIATTLFKDRIQQLRAR</sequence>
<dbReference type="InterPro" id="IPR047210">
    <property type="entry name" value="TPP_PYR_POXB-like"/>
</dbReference>
<dbReference type="InterPro" id="IPR012001">
    <property type="entry name" value="Thiamin_PyroP_enz_TPP-bd_dom"/>
</dbReference>
<reference evidence="8" key="1">
    <citation type="submission" date="2021-01" db="EMBL/GenBank/DDBJ databases">
        <title>Whole genome shotgun sequence of Rugosimonospora africana NBRC 104875.</title>
        <authorList>
            <person name="Komaki H."/>
            <person name="Tamura T."/>
        </authorList>
    </citation>
    <scope>NUCLEOTIDE SEQUENCE</scope>
    <source>
        <strain evidence="8">NBRC 104875</strain>
    </source>
</reference>